<protein>
    <submittedName>
        <fullName evidence="1">Uncharacterized protein</fullName>
    </submittedName>
</protein>
<evidence type="ECO:0000313" key="1">
    <source>
        <dbReference type="EMBL" id="KAJ3496677.1"/>
    </source>
</evidence>
<accession>A0ACC1R2M9</accession>
<gene>
    <name evidence="1" type="ORF">NLG97_g2480</name>
</gene>
<proteinExistence type="predicted"/>
<dbReference type="Proteomes" id="UP001148737">
    <property type="component" value="Unassembled WGS sequence"/>
</dbReference>
<organism evidence="1 2">
    <name type="scientific">Lecanicillium saksenae</name>
    <dbReference type="NCBI Taxonomy" id="468837"/>
    <lineage>
        <taxon>Eukaryota</taxon>
        <taxon>Fungi</taxon>
        <taxon>Dikarya</taxon>
        <taxon>Ascomycota</taxon>
        <taxon>Pezizomycotina</taxon>
        <taxon>Sordariomycetes</taxon>
        <taxon>Hypocreomycetidae</taxon>
        <taxon>Hypocreales</taxon>
        <taxon>Cordycipitaceae</taxon>
        <taxon>Lecanicillium</taxon>
    </lineage>
</organism>
<keyword evidence="2" id="KW-1185">Reference proteome</keyword>
<evidence type="ECO:0000313" key="2">
    <source>
        <dbReference type="Proteomes" id="UP001148737"/>
    </source>
</evidence>
<sequence length="216" mass="22208">MLKFITLATVLLASAASAVPAAVEGQARDSYALYTGNGSPGAGWPAVSAWATFDSLDDSAAEIADIKSAVTSIAGRAGIDPRFVLAIVMQESKGCVRVPTTVSPDGGVINPGLMQTHNGKGTCAGRQPCPASSIIQMIEDGTLGTSSGDGLKQTLETAKRATGDGAARMYYTAARIYNSGSATYAKLQDGRGATNCYASDVANRLTGWALAQSRCY</sequence>
<comment type="caution">
    <text evidence="1">The sequence shown here is derived from an EMBL/GenBank/DDBJ whole genome shotgun (WGS) entry which is preliminary data.</text>
</comment>
<dbReference type="EMBL" id="JANAKD010000170">
    <property type="protein sequence ID" value="KAJ3496677.1"/>
    <property type="molecule type" value="Genomic_DNA"/>
</dbReference>
<name>A0ACC1R2M9_9HYPO</name>
<reference evidence="1" key="1">
    <citation type="submission" date="2022-07" db="EMBL/GenBank/DDBJ databases">
        <title>Genome Sequence of Lecanicillium saksenae.</title>
        <authorList>
            <person name="Buettner E."/>
        </authorList>
    </citation>
    <scope>NUCLEOTIDE SEQUENCE</scope>
    <source>
        <strain evidence="1">VT-O1</strain>
    </source>
</reference>